<protein>
    <submittedName>
        <fullName evidence="1">Uncharacterized protein</fullName>
    </submittedName>
</protein>
<evidence type="ECO:0000313" key="1">
    <source>
        <dbReference type="EMBL" id="JAH73314.1"/>
    </source>
</evidence>
<organism evidence="1">
    <name type="scientific">Anguilla anguilla</name>
    <name type="common">European freshwater eel</name>
    <name type="synonym">Muraena anguilla</name>
    <dbReference type="NCBI Taxonomy" id="7936"/>
    <lineage>
        <taxon>Eukaryota</taxon>
        <taxon>Metazoa</taxon>
        <taxon>Chordata</taxon>
        <taxon>Craniata</taxon>
        <taxon>Vertebrata</taxon>
        <taxon>Euteleostomi</taxon>
        <taxon>Actinopterygii</taxon>
        <taxon>Neopterygii</taxon>
        <taxon>Teleostei</taxon>
        <taxon>Anguilliformes</taxon>
        <taxon>Anguillidae</taxon>
        <taxon>Anguilla</taxon>
    </lineage>
</organism>
<accession>A0A0E9V5E2</accession>
<sequence>MWRFTVINSNDKKQIFTVNVKIEIKWNCVLSICVGIFHVM</sequence>
<dbReference type="AlphaFoldDB" id="A0A0E9V5E2"/>
<reference evidence="1" key="2">
    <citation type="journal article" date="2015" name="Fish Shellfish Immunol.">
        <title>Early steps in the European eel (Anguilla anguilla)-Vibrio vulnificus interaction in the gills: Role of the RtxA13 toxin.</title>
        <authorList>
            <person name="Callol A."/>
            <person name="Pajuelo D."/>
            <person name="Ebbesson L."/>
            <person name="Teles M."/>
            <person name="MacKenzie S."/>
            <person name="Amaro C."/>
        </authorList>
    </citation>
    <scope>NUCLEOTIDE SEQUENCE</scope>
</reference>
<name>A0A0E9V5E2_ANGAN</name>
<proteinExistence type="predicted"/>
<dbReference type="EMBL" id="GBXM01035263">
    <property type="protein sequence ID" value="JAH73314.1"/>
    <property type="molecule type" value="Transcribed_RNA"/>
</dbReference>
<reference evidence="1" key="1">
    <citation type="submission" date="2014-11" db="EMBL/GenBank/DDBJ databases">
        <authorList>
            <person name="Amaro Gonzalez C."/>
        </authorList>
    </citation>
    <scope>NUCLEOTIDE SEQUENCE</scope>
</reference>